<dbReference type="Gene3D" id="1.20.1270.390">
    <property type="match status" value="1"/>
</dbReference>
<name>A0A8B6X9D3_9BURK</name>
<keyword evidence="2" id="KW-1185">Reference proteome</keyword>
<evidence type="ECO:0000259" key="1">
    <source>
        <dbReference type="Pfam" id="PF14346"/>
    </source>
</evidence>
<evidence type="ECO:0000313" key="2">
    <source>
        <dbReference type="Proteomes" id="UP000675920"/>
    </source>
</evidence>
<reference evidence="3" key="1">
    <citation type="submission" date="2025-08" db="UniProtKB">
        <authorList>
            <consortium name="RefSeq"/>
        </authorList>
    </citation>
    <scope>IDENTIFICATION</scope>
</reference>
<dbReference type="AlphaFoldDB" id="A0A8B6X9D3"/>
<proteinExistence type="predicted"/>
<dbReference type="OrthoDB" id="5574276at2"/>
<protein>
    <submittedName>
        <fullName evidence="3">DUF4398 domain-containing protein</fullName>
    </submittedName>
</protein>
<feature type="domain" description="DUF4398" evidence="1">
    <location>
        <begin position="39"/>
        <end position="116"/>
    </location>
</feature>
<dbReference type="Proteomes" id="UP000675920">
    <property type="component" value="Unplaced"/>
</dbReference>
<evidence type="ECO:0000313" key="3">
    <source>
        <dbReference type="RefSeq" id="WP_051378422.1"/>
    </source>
</evidence>
<dbReference type="Pfam" id="PF14346">
    <property type="entry name" value="DUF4398"/>
    <property type="match status" value="1"/>
</dbReference>
<dbReference type="PROSITE" id="PS51257">
    <property type="entry name" value="PROKAR_LIPOPROTEIN"/>
    <property type="match status" value="1"/>
</dbReference>
<sequence length="136" mass="13912">MEASRTRAAAPRSRVAMLFGALVLAGGLGACASVPPPTAQLAVARSSIDQASAQPITDPEGATALARARDEIAAANRALDKEDNVTARRMAELADADARLAMASARASSSRQAVADVQKSLDALRTEINRSGAAAQ</sequence>
<dbReference type="RefSeq" id="WP_051378422.1">
    <property type="nucleotide sequence ID" value="NZ_AXWS01000008.1"/>
</dbReference>
<dbReference type="InterPro" id="IPR025511">
    <property type="entry name" value="DUF4398"/>
</dbReference>
<accession>A0A8B6X9D3</accession>
<organism evidence="2 3">
    <name type="scientific">Derxia gummosa DSM 723</name>
    <dbReference type="NCBI Taxonomy" id="1121388"/>
    <lineage>
        <taxon>Bacteria</taxon>
        <taxon>Pseudomonadati</taxon>
        <taxon>Pseudomonadota</taxon>
        <taxon>Betaproteobacteria</taxon>
        <taxon>Burkholderiales</taxon>
        <taxon>Alcaligenaceae</taxon>
        <taxon>Derxia</taxon>
    </lineage>
</organism>